<dbReference type="AlphaFoldDB" id="A0AAE3XNN5"/>
<dbReference type="PANTHER" id="PTHR30069">
    <property type="entry name" value="TONB-DEPENDENT OUTER MEMBRANE RECEPTOR"/>
    <property type="match status" value="1"/>
</dbReference>
<evidence type="ECO:0000256" key="2">
    <source>
        <dbReference type="PROSITE-ProRule" id="PRU01360"/>
    </source>
</evidence>
<comment type="subcellular location">
    <subcellularLocation>
        <location evidence="2">Cell outer membrane</location>
        <topology evidence="2">Multi-pass membrane protein</topology>
    </subcellularLocation>
</comment>
<organism evidence="4 5">
    <name type="scientific">Aureibacter tunicatorum</name>
    <dbReference type="NCBI Taxonomy" id="866807"/>
    <lineage>
        <taxon>Bacteria</taxon>
        <taxon>Pseudomonadati</taxon>
        <taxon>Bacteroidota</taxon>
        <taxon>Cytophagia</taxon>
        <taxon>Cytophagales</taxon>
        <taxon>Persicobacteraceae</taxon>
        <taxon>Aureibacter</taxon>
    </lineage>
</organism>
<dbReference type="InterPro" id="IPR039426">
    <property type="entry name" value="TonB-dep_rcpt-like"/>
</dbReference>
<dbReference type="GO" id="GO:0009279">
    <property type="term" value="C:cell outer membrane"/>
    <property type="evidence" value="ECO:0007669"/>
    <property type="project" value="UniProtKB-SubCell"/>
</dbReference>
<comment type="similarity">
    <text evidence="2">Belongs to the TonB-dependent receptor family.</text>
</comment>
<dbReference type="Pfam" id="PF13715">
    <property type="entry name" value="CarbopepD_reg_2"/>
    <property type="match status" value="1"/>
</dbReference>
<gene>
    <name evidence="4" type="ORF">HNQ88_003353</name>
</gene>
<keyword evidence="2" id="KW-0998">Cell outer membrane</keyword>
<comment type="caution">
    <text evidence="4">The sequence shown here is derived from an EMBL/GenBank/DDBJ whole genome shotgun (WGS) entry which is preliminary data.</text>
</comment>
<dbReference type="EMBL" id="JAVDQD010000004">
    <property type="protein sequence ID" value="MDR6240287.1"/>
    <property type="molecule type" value="Genomic_DNA"/>
</dbReference>
<name>A0AAE3XNN5_9BACT</name>
<evidence type="ECO:0000256" key="1">
    <source>
        <dbReference type="ARBA" id="ARBA00022729"/>
    </source>
</evidence>
<keyword evidence="2" id="KW-0812">Transmembrane</keyword>
<dbReference type="GO" id="GO:0044718">
    <property type="term" value="P:siderophore transmembrane transport"/>
    <property type="evidence" value="ECO:0007669"/>
    <property type="project" value="TreeGrafter"/>
</dbReference>
<sequence>MRFFTKDKLFAGRLMVTLCVLLCLGVGKSFAKTSSGNFMIKNDLSGMPLQDVLHWMQEEGNVTFVYDVNQVDLNLDLELNTVGKTVGEVITHIKSSTDLDFVQKGETYFIKKKEENIKIDIDPAGEKEVKGTVKSAGEELIGVNVLIKGKNEGTITDVNGEFSLNVSPDDVLVFSFMGYSSVEIPVGNQSFIDVVMKEDFHQLDEIVVTGVAAAVPKSKLSITVEALDQQVLQNVPGTDVSSSLQGKIAGVRISGGTGAPGSNASIQLRGATSLSGSSDPLIIIDGVMTEGNLSDINMEDIDRMEVVKGAAASSLYGSRAANGVINITTKRGALQPGKTSISYRTEVGANVINYIPEKNSATNNRVENGEVLWGTSTPDSYYDNPYPKNDHDPFKQFFRPGNFQTHYLSGSGSSKDGNTSFFSSMQYMNEEGVIRETDGRQRLNMRLNVDHKINERLKFSASNLYVDNQTDNRAGQGTMDGFLYADPNVDFYALNDDGSPYKVNPNNLSRTINPLYELANTINETRSNRFLGNYRLNYEATNFLDLSAAYGIDRRNSRSFNMRPKGMLRVEGAPEMGSIGESTSVGLAQTLQLDMALHKKFGDFGTRLKFQYLYEANKNQSHGGGGTNLATTGLGRPNLGMASENLYAWSNTSTVVANNFSGALFLDYKDKVIVDMLLRRDGVSLFGSEERWQNFYRFSGAYRLNEDLKLPRVQEMKLRASYGVAGLRPPFEAQYEVIGVDNGQITTPQTMGNVNLKPSFAKELEVGFDVAFLDRFMINANYARSVNTDQILKVPVSAASGFAYQWDNIGTLESNVFEITLHAKVMEKKNFRWDANVTFDRIRQKVQELNRSGFSVVSGGIFRIEEGETLGAMYGQKFATSLNEVSNQVAEGVNVADVFTINNHGYVVRRDQIGTSEEVPMFVLNDDGSRKDMKIGDSNPDFNMNWGNTFTWKGLSVYALLGYQHGGDLVNHSRRYMMVNQVAAEMDATKMGPGEAKAARYYNELTTSTSTNSHFIEDATFLRLRELSVNYSFSKQQLDRMGLGFFQAVKVGFIGRNLFTLTKYSGFDPEGGYSGSESEGLSPNILKFDTSSYPPFSTFSGSLSITF</sequence>
<keyword evidence="5" id="KW-1185">Reference proteome</keyword>
<keyword evidence="1" id="KW-0732">Signal</keyword>
<dbReference type="InterPro" id="IPR023996">
    <property type="entry name" value="TonB-dep_OMP_SusC/RagA"/>
</dbReference>
<dbReference type="InterPro" id="IPR037066">
    <property type="entry name" value="Plug_dom_sf"/>
</dbReference>
<feature type="domain" description="TonB-dependent receptor plug" evidence="3">
    <location>
        <begin position="217"/>
        <end position="324"/>
    </location>
</feature>
<evidence type="ECO:0000259" key="3">
    <source>
        <dbReference type="Pfam" id="PF07715"/>
    </source>
</evidence>
<reference evidence="4" key="1">
    <citation type="submission" date="2023-07" db="EMBL/GenBank/DDBJ databases">
        <title>Genomic Encyclopedia of Type Strains, Phase IV (KMG-IV): sequencing the most valuable type-strain genomes for metagenomic binning, comparative biology and taxonomic classification.</title>
        <authorList>
            <person name="Goeker M."/>
        </authorList>
    </citation>
    <scope>NUCLEOTIDE SEQUENCE</scope>
    <source>
        <strain evidence="4">DSM 26174</strain>
    </source>
</reference>
<dbReference type="SUPFAM" id="SSF56935">
    <property type="entry name" value="Porins"/>
    <property type="match status" value="1"/>
</dbReference>
<dbReference type="InterPro" id="IPR023997">
    <property type="entry name" value="TonB-dep_OMP_SusC/RagA_CS"/>
</dbReference>
<dbReference type="Proteomes" id="UP001185092">
    <property type="component" value="Unassembled WGS sequence"/>
</dbReference>
<proteinExistence type="inferred from homology"/>
<dbReference type="InterPro" id="IPR008969">
    <property type="entry name" value="CarboxyPept-like_regulatory"/>
</dbReference>
<keyword evidence="2" id="KW-1134">Transmembrane beta strand</keyword>
<dbReference type="Gene3D" id="2.60.40.1120">
    <property type="entry name" value="Carboxypeptidase-like, regulatory domain"/>
    <property type="match status" value="1"/>
</dbReference>
<dbReference type="Pfam" id="PF07715">
    <property type="entry name" value="Plug"/>
    <property type="match status" value="1"/>
</dbReference>
<dbReference type="SUPFAM" id="SSF49464">
    <property type="entry name" value="Carboxypeptidase regulatory domain-like"/>
    <property type="match status" value="1"/>
</dbReference>
<dbReference type="GO" id="GO:0015344">
    <property type="term" value="F:siderophore uptake transmembrane transporter activity"/>
    <property type="evidence" value="ECO:0007669"/>
    <property type="project" value="TreeGrafter"/>
</dbReference>
<evidence type="ECO:0000313" key="5">
    <source>
        <dbReference type="Proteomes" id="UP001185092"/>
    </source>
</evidence>
<dbReference type="InterPro" id="IPR012910">
    <property type="entry name" value="Plug_dom"/>
</dbReference>
<dbReference type="PANTHER" id="PTHR30069:SF29">
    <property type="entry name" value="HEMOGLOBIN AND HEMOGLOBIN-HAPTOGLOBIN-BINDING PROTEIN 1-RELATED"/>
    <property type="match status" value="1"/>
</dbReference>
<dbReference type="NCBIfam" id="TIGR04056">
    <property type="entry name" value="OMP_RagA_SusC"/>
    <property type="match status" value="1"/>
</dbReference>
<dbReference type="RefSeq" id="WP_309940186.1">
    <property type="nucleotide sequence ID" value="NZ_AP025305.1"/>
</dbReference>
<keyword evidence="2" id="KW-0813">Transport</keyword>
<dbReference type="NCBIfam" id="TIGR04057">
    <property type="entry name" value="SusC_RagA_signa"/>
    <property type="match status" value="1"/>
</dbReference>
<keyword evidence="2" id="KW-0472">Membrane</keyword>
<evidence type="ECO:0000313" key="4">
    <source>
        <dbReference type="EMBL" id="MDR6240287.1"/>
    </source>
</evidence>
<dbReference type="Gene3D" id="2.170.130.10">
    <property type="entry name" value="TonB-dependent receptor, plug domain"/>
    <property type="match status" value="1"/>
</dbReference>
<protein>
    <submittedName>
        <fullName evidence="4">TonB-linked SusC/RagA family outer membrane protein</fullName>
    </submittedName>
</protein>
<accession>A0AAE3XNN5</accession>
<dbReference type="PROSITE" id="PS52016">
    <property type="entry name" value="TONB_DEPENDENT_REC_3"/>
    <property type="match status" value="1"/>
</dbReference>